<dbReference type="Proteomes" id="UP000318582">
    <property type="component" value="Unassembled WGS sequence"/>
</dbReference>
<gene>
    <name evidence="1" type="ORF">PhCBS80983_g04241</name>
</gene>
<sequence length="251" mass="27741">MHAILHANTAAIFRNLQSQYIDPVLNACYLSANGAIPFSQYDIDVESRCRRGGTTGDDNAGGDPGAVYYYLLRRQRKVVEGAAAVVKRLAGDARATRDLLANSVRMSGKEGVCADAGSATGITDENHLRPWTTRELGIEALRAVLLLQWTVETLRLFGCSATKGSKSSPGHSLIGCKYVRWILADLHVFELRVIYWAVLNLDGHSFTHPSTKWRSDAQGFEVGRFEMVFLRPCLKKCLKDRGGDIFDDYIG</sequence>
<dbReference type="EMBL" id="QEAQ01000064">
    <property type="protein sequence ID" value="TPX56810.1"/>
    <property type="molecule type" value="Genomic_DNA"/>
</dbReference>
<proteinExistence type="predicted"/>
<protein>
    <submittedName>
        <fullName evidence="1">Uncharacterized protein</fullName>
    </submittedName>
</protein>
<accession>A0A507E162</accession>
<comment type="caution">
    <text evidence="1">The sequence shown here is derived from an EMBL/GenBank/DDBJ whole genome shotgun (WGS) entry which is preliminary data.</text>
</comment>
<organism evidence="1 2">
    <name type="scientific">Powellomyces hirtus</name>
    <dbReference type="NCBI Taxonomy" id="109895"/>
    <lineage>
        <taxon>Eukaryota</taxon>
        <taxon>Fungi</taxon>
        <taxon>Fungi incertae sedis</taxon>
        <taxon>Chytridiomycota</taxon>
        <taxon>Chytridiomycota incertae sedis</taxon>
        <taxon>Chytridiomycetes</taxon>
        <taxon>Spizellomycetales</taxon>
        <taxon>Powellomycetaceae</taxon>
        <taxon>Powellomyces</taxon>
    </lineage>
</organism>
<reference evidence="1 2" key="1">
    <citation type="journal article" date="2019" name="Sci. Rep.">
        <title>Comparative genomics of chytrid fungi reveal insights into the obligate biotrophic and pathogenic lifestyle of Synchytrium endobioticum.</title>
        <authorList>
            <person name="van de Vossenberg B.T.L.H."/>
            <person name="Warris S."/>
            <person name="Nguyen H.D.T."/>
            <person name="van Gent-Pelzer M.P.E."/>
            <person name="Joly D.L."/>
            <person name="van de Geest H.C."/>
            <person name="Bonants P.J.M."/>
            <person name="Smith D.S."/>
            <person name="Levesque C.A."/>
            <person name="van der Lee T.A.J."/>
        </authorList>
    </citation>
    <scope>NUCLEOTIDE SEQUENCE [LARGE SCALE GENOMIC DNA]</scope>
    <source>
        <strain evidence="1 2">CBS 809.83</strain>
    </source>
</reference>
<evidence type="ECO:0000313" key="1">
    <source>
        <dbReference type="EMBL" id="TPX56810.1"/>
    </source>
</evidence>
<evidence type="ECO:0000313" key="2">
    <source>
        <dbReference type="Proteomes" id="UP000318582"/>
    </source>
</evidence>
<keyword evidence="2" id="KW-1185">Reference proteome</keyword>
<dbReference type="AlphaFoldDB" id="A0A507E162"/>
<name>A0A507E162_9FUNG</name>